<feature type="compositionally biased region" description="Polar residues" evidence="5">
    <location>
        <begin position="1163"/>
        <end position="1182"/>
    </location>
</feature>
<dbReference type="Gene3D" id="1.20.120.230">
    <property type="entry name" value="Alpha-catenin/vinculin-like"/>
    <property type="match status" value="2"/>
</dbReference>
<evidence type="ECO:0000256" key="3">
    <source>
        <dbReference type="ARBA" id="ARBA00022490"/>
    </source>
</evidence>
<keyword evidence="3" id="KW-0963">Cytoplasm</keyword>
<dbReference type="GO" id="GO:0016342">
    <property type="term" value="C:catenin complex"/>
    <property type="evidence" value="ECO:0007669"/>
    <property type="project" value="TreeGrafter"/>
</dbReference>
<sequence length="1416" mass="157569">MASVLEEGLIKTRCIEWVLAPLSTNLCYLVLLCESQSELDEFSHLETAARVVAKASKHMAGVATRLMVETEDDILKMEMDPLVDALSVSGQHVLLATQKLSIQPELVEHREELIQATQNVLLGVVRILLVEDDAIIRKITAAADWLMQCLSQVGAATDISSLLKAFQVYSKAMLLLHNLVLERIQEMRDEKQQEHLRALLETLKKCISMLHTAMYTTIKHPQSEEAQGAREFILNKVDSAVSDIINTLESKCEPRSSGSCGYHTQIKNKALRLLSDPASVSDSGFDIILHDLVFHCMAVANTSRADIRFEVATHTKKVLHLWLKMSQDMKNNDDKELANTCASLLQQIHTLDAATIKATHLLLMEIFVMHITPLEQLIQAVSLSSKEEQDVEAQCGSFLTHADRISEVAGFVAALACDERNLEGVENSKGCVMRLKQAIATIVQDLENDAVDSRDALRKLKDLHQRWSEEMEQLLHSCSGIINIKEFASLALIEMESNWMGCAVALKEENTQTLQKLANFLIGYMSLVIQLIRRHVSKSDNPIYRNGLLVLIKQAEESTAEVTSSVTDLYSSTTLSNRDFLTLSTSVSTALKHFEILREGIDARQSASPGLCALPTFETEKSDKVSETNEFSLQISICEEITCELKDEPAIKDDDLPNADEELPLSVNEGKLAIQLHNIDLLPLLSEVVTTTKGKDVEALNMACTGVLGLSNSYTQATREVTSVINTADNEEVNSLRCKLVSLTPLLVQTAQEAAMSSAMSTDSVFKYSMQFSDLIRTARKILLPVAGMWYHTIHSMFQSYVPGMYESVSQDLTEIICLCADAVQLVTSSEIKVVGESRESIMSLQSKLQKAQTNTKNLTDLLCSRPTQADELDGFSLLWAVSIQVLLNSLDKIVGTALADSNGVLIPSQMTPKKWLAVMSENSLRIQEAARLSILSCKDSYRAKLLGELQEEVMTLTDSYLQAAEGIGTGSLSNVLTLAKLELLQRKLYIKMKILSCLLSKVNKDYVKAIQNIISLSCLVQTKDEQSEDTLAQFESSAELLMQNVKSATESIEDCFNFVRDAKERSNLRFINDHLTFLMSDVVNRARLLTETRSLGDTLTLDILSECWSAKAHYLVEELCKVDGIFDVTKQQIKSYLQGKGNSRFIKSKPLKEPTPERFPHQTFTFNRSPTKSKPSSGFQEESSKDAKKEETFQSRGPKFTLVDTTLSYTSLFLKRETEKWEDHGNQIVKVTKHMADKLYHMAQYLKKKGPIQTKDAFVTSAKDLVSSGQSITQFVRVIAEHCLDKHCTEELCVIAEQIITISNQLTIISSINAVTPGCKSSDEIVVKNAQNLLQTVIQGVRAAETACIRGLKQPEPNSEAAKAAAFCFQWKKSLLIHRAQEQMNPETDELGLRRTSQHSPAPSLAPPINVFDYK</sequence>
<dbReference type="InterPro" id="IPR006077">
    <property type="entry name" value="Vinculin/catenin"/>
</dbReference>
<accession>A0A553R5Y8</accession>
<comment type="caution">
    <text evidence="6">The sequence shown here is derived from an EMBL/GenBank/DDBJ whole genome shotgun (WGS) entry which is preliminary data.</text>
</comment>
<gene>
    <name evidence="6" type="ORF">DNTS_004737</name>
</gene>
<dbReference type="PANTHER" id="PTHR18914">
    <property type="entry name" value="ALPHA CATENIN"/>
    <property type="match status" value="1"/>
</dbReference>
<feature type="region of interest" description="Disordered" evidence="5">
    <location>
        <begin position="1387"/>
        <end position="1416"/>
    </location>
</feature>
<protein>
    <recommendedName>
        <fullName evidence="8">Vinculin</fullName>
    </recommendedName>
</protein>
<feature type="compositionally biased region" description="Basic and acidic residues" evidence="5">
    <location>
        <begin position="1183"/>
        <end position="1194"/>
    </location>
</feature>
<dbReference type="Gene3D" id="1.20.120.810">
    <property type="entry name" value="Vinculin, Vh2 four-helix bundle"/>
    <property type="match status" value="1"/>
</dbReference>
<dbReference type="STRING" id="623744.A0A553R5Y8"/>
<evidence type="ECO:0000313" key="6">
    <source>
        <dbReference type="EMBL" id="TRY97598.1"/>
    </source>
</evidence>
<dbReference type="GO" id="GO:0008013">
    <property type="term" value="F:beta-catenin binding"/>
    <property type="evidence" value="ECO:0007669"/>
    <property type="project" value="TreeGrafter"/>
</dbReference>
<dbReference type="Proteomes" id="UP000316079">
    <property type="component" value="Unassembled WGS sequence"/>
</dbReference>
<dbReference type="OrthoDB" id="29742at2759"/>
<dbReference type="GO" id="GO:0016477">
    <property type="term" value="P:cell migration"/>
    <property type="evidence" value="ECO:0007669"/>
    <property type="project" value="TreeGrafter"/>
</dbReference>
<evidence type="ECO:0008006" key="8">
    <source>
        <dbReference type="Google" id="ProtNLM"/>
    </source>
</evidence>
<evidence type="ECO:0000256" key="4">
    <source>
        <dbReference type="SAM" id="Coils"/>
    </source>
</evidence>
<feature type="coiled-coil region" evidence="4">
    <location>
        <begin position="443"/>
        <end position="477"/>
    </location>
</feature>
<feature type="compositionally biased region" description="Basic and acidic residues" evidence="5">
    <location>
        <begin position="1151"/>
        <end position="1161"/>
    </location>
</feature>
<dbReference type="PANTHER" id="PTHR18914:SF30">
    <property type="entry name" value="VINCULIN_ALPHA-CATENIN FAMILY MEMBER 1"/>
    <property type="match status" value="1"/>
</dbReference>
<name>A0A553R5Y8_9TELE</name>
<evidence type="ECO:0000256" key="1">
    <source>
        <dbReference type="ARBA" id="ARBA00004496"/>
    </source>
</evidence>
<comment type="similarity">
    <text evidence="2">Belongs to the vinculin/alpha-catenin family.</text>
</comment>
<keyword evidence="4" id="KW-0175">Coiled coil</keyword>
<feature type="region of interest" description="Disordered" evidence="5">
    <location>
        <begin position="1148"/>
        <end position="1194"/>
    </location>
</feature>
<reference evidence="6 7" key="1">
    <citation type="journal article" date="2019" name="Sci. Data">
        <title>Hybrid genome assembly and annotation of Danionella translucida.</title>
        <authorList>
            <person name="Kadobianskyi M."/>
            <person name="Schulze L."/>
            <person name="Schuelke M."/>
            <person name="Judkewitz B."/>
        </authorList>
    </citation>
    <scope>NUCLEOTIDE SEQUENCE [LARGE SCALE GENOMIC DNA]</scope>
    <source>
        <strain evidence="6 7">Bolton</strain>
    </source>
</reference>
<evidence type="ECO:0000313" key="7">
    <source>
        <dbReference type="Proteomes" id="UP000316079"/>
    </source>
</evidence>
<keyword evidence="7" id="KW-1185">Reference proteome</keyword>
<evidence type="ECO:0000256" key="2">
    <source>
        <dbReference type="ARBA" id="ARBA00008376"/>
    </source>
</evidence>
<dbReference type="Pfam" id="PF01044">
    <property type="entry name" value="Vinculin"/>
    <property type="match status" value="3"/>
</dbReference>
<dbReference type="GO" id="GO:0051015">
    <property type="term" value="F:actin filament binding"/>
    <property type="evidence" value="ECO:0007669"/>
    <property type="project" value="InterPro"/>
</dbReference>
<organism evidence="6 7">
    <name type="scientific">Danionella cerebrum</name>
    <dbReference type="NCBI Taxonomy" id="2873325"/>
    <lineage>
        <taxon>Eukaryota</taxon>
        <taxon>Metazoa</taxon>
        <taxon>Chordata</taxon>
        <taxon>Craniata</taxon>
        <taxon>Vertebrata</taxon>
        <taxon>Euteleostomi</taxon>
        <taxon>Actinopterygii</taxon>
        <taxon>Neopterygii</taxon>
        <taxon>Teleostei</taxon>
        <taxon>Ostariophysi</taxon>
        <taxon>Cypriniformes</taxon>
        <taxon>Danionidae</taxon>
        <taxon>Danioninae</taxon>
        <taxon>Danionella</taxon>
    </lineage>
</organism>
<dbReference type="InterPro" id="IPR036723">
    <property type="entry name" value="Alpha-catenin/vinculin-like_sf"/>
</dbReference>
<evidence type="ECO:0000256" key="5">
    <source>
        <dbReference type="SAM" id="MobiDB-lite"/>
    </source>
</evidence>
<dbReference type="GO" id="GO:0005912">
    <property type="term" value="C:adherens junction"/>
    <property type="evidence" value="ECO:0007669"/>
    <property type="project" value="TreeGrafter"/>
</dbReference>
<dbReference type="GO" id="GO:0005737">
    <property type="term" value="C:cytoplasm"/>
    <property type="evidence" value="ECO:0007669"/>
    <property type="project" value="UniProtKB-SubCell"/>
</dbReference>
<dbReference type="SUPFAM" id="SSF47220">
    <property type="entry name" value="alpha-catenin/vinculin-like"/>
    <property type="match status" value="2"/>
</dbReference>
<comment type="subcellular location">
    <subcellularLocation>
        <location evidence="1">Cytoplasm</location>
    </subcellularLocation>
</comment>
<proteinExistence type="inferred from homology"/>
<dbReference type="EMBL" id="SRMA01025216">
    <property type="protein sequence ID" value="TRY97598.1"/>
    <property type="molecule type" value="Genomic_DNA"/>
</dbReference>
<dbReference type="GO" id="GO:0098609">
    <property type="term" value="P:cell-cell adhesion"/>
    <property type="evidence" value="ECO:0007669"/>
    <property type="project" value="TreeGrafter"/>
</dbReference>